<dbReference type="Pfam" id="PF06792">
    <property type="entry name" value="UPF0261"/>
    <property type="match status" value="2"/>
</dbReference>
<accession>A0A2D3VBZ4</accession>
<dbReference type="PANTHER" id="PTHR31862:SF1">
    <property type="entry name" value="UPF0261 DOMAIN PROTEIN (AFU_ORTHOLOGUE AFUA_1G10120)"/>
    <property type="match status" value="1"/>
</dbReference>
<organism evidence="4 5">
    <name type="scientific">Ramularia collo-cygni</name>
    <dbReference type="NCBI Taxonomy" id="112498"/>
    <lineage>
        <taxon>Eukaryota</taxon>
        <taxon>Fungi</taxon>
        <taxon>Dikarya</taxon>
        <taxon>Ascomycota</taxon>
        <taxon>Pezizomycotina</taxon>
        <taxon>Dothideomycetes</taxon>
        <taxon>Dothideomycetidae</taxon>
        <taxon>Mycosphaerellales</taxon>
        <taxon>Mycosphaerellaceae</taxon>
        <taxon>Ramularia</taxon>
    </lineage>
</organism>
<dbReference type="Gene3D" id="3.40.50.12020">
    <property type="entry name" value="Uncharacterised protein family UPF0261, NN domain"/>
    <property type="match status" value="1"/>
</dbReference>
<dbReference type="InterPro" id="IPR051353">
    <property type="entry name" value="Tobamovirus_resist_UPF0261"/>
</dbReference>
<dbReference type="InterPro" id="IPR056778">
    <property type="entry name" value="UPF0261_C"/>
</dbReference>
<protein>
    <submittedName>
        <fullName evidence="4">Related to UPF0261 domain protein</fullName>
    </submittedName>
</protein>
<dbReference type="Pfam" id="PF23189">
    <property type="entry name" value="UPF0261_C"/>
    <property type="match status" value="1"/>
</dbReference>
<dbReference type="STRING" id="112498.A0A2D3VBZ4"/>
<evidence type="ECO:0000313" key="5">
    <source>
        <dbReference type="Proteomes" id="UP000225277"/>
    </source>
</evidence>
<dbReference type="InterPro" id="IPR044122">
    <property type="entry name" value="UPF0261_N"/>
</dbReference>
<keyword evidence="5" id="KW-1185">Reference proteome</keyword>
<dbReference type="Proteomes" id="UP000225277">
    <property type="component" value="Unassembled WGS sequence"/>
</dbReference>
<dbReference type="Gene3D" id="3.40.50.12030">
    <property type="entry name" value="Uncharacterised protein family UPF0261, NC domain"/>
    <property type="match status" value="1"/>
</dbReference>
<proteinExistence type="predicted"/>
<feature type="domain" description="UPF0261" evidence="2">
    <location>
        <begin position="78"/>
        <end position="205"/>
    </location>
</feature>
<evidence type="ECO:0000259" key="3">
    <source>
        <dbReference type="Pfam" id="PF23189"/>
    </source>
</evidence>
<name>A0A2D3VBZ4_9PEZI</name>
<reference evidence="4 5" key="1">
    <citation type="submission" date="2016-03" db="EMBL/GenBank/DDBJ databases">
        <authorList>
            <person name="Ploux O."/>
        </authorList>
    </citation>
    <scope>NUCLEOTIDE SEQUENCE [LARGE SCALE GENOMIC DNA]</scope>
    <source>
        <strain evidence="4 5">URUG2</strain>
    </source>
</reference>
<feature type="domain" description="UPF0261" evidence="3">
    <location>
        <begin position="224"/>
        <end position="458"/>
    </location>
</feature>
<feature type="region of interest" description="Disordered" evidence="1">
    <location>
        <begin position="60"/>
        <end position="90"/>
    </location>
</feature>
<dbReference type="AlphaFoldDB" id="A0A2D3VBZ4"/>
<gene>
    <name evidence="4" type="ORF">RCC_10235</name>
</gene>
<evidence type="ECO:0000313" key="4">
    <source>
        <dbReference type="EMBL" id="CZT24510.1"/>
    </source>
</evidence>
<dbReference type="EMBL" id="FJUY01000021">
    <property type="protein sequence ID" value="CZT24510.1"/>
    <property type="molecule type" value="Genomic_DNA"/>
</dbReference>
<dbReference type="CDD" id="cd15488">
    <property type="entry name" value="Tm-1-like"/>
    <property type="match status" value="1"/>
</dbReference>
<evidence type="ECO:0000256" key="1">
    <source>
        <dbReference type="SAM" id="MobiDB-lite"/>
    </source>
</evidence>
<evidence type="ECO:0000259" key="2">
    <source>
        <dbReference type="Pfam" id="PF06792"/>
    </source>
</evidence>
<dbReference type="NCBIfam" id="NF002674">
    <property type="entry name" value="PRK02399.1-2"/>
    <property type="match status" value="1"/>
</dbReference>
<sequence length="468" mass="50148">MAHIVIIGTCDTKLHELLYLRTQLLTQGASKITLIDVGRTPTTHPDITISQPTLLTNYSPRKQQQQQNHQQQDEEQDQKQQEEENQDPTTLPRSEFITHMSLCASNWISQTHSSSNPSQQIHGIISAGGTGNTSLVSTALRSSSLPLGFPKLIVSTAASGDTSPIIGESDIILMPSIVDIAGTNSLLCRILSNAAGAMVGMAKSYLTSLSPSPSSSSSGNKKKKIKIALTMFGVTTPAITTIRSHLESTSTHEFEIFIFHATGHGGLAMESLISSGEIDAIIDLTTTEIADYIVGGNMSAGPYRLEAALKMGIPCVISLGALDMVNFGPKSTLPPKFHNRLIYQHNSTVTLMRTSPAENKLIGEYIVEKILSFTSPSPTSPSSPSSSSPKAMVQIIFPKGGLSLLSTPDQPFYDPKADEVLFETIREGLRGCRGVEVVEDERGVNDEGFAGDVAEVLVGLLEGLEGDT</sequence>
<feature type="domain" description="UPF0261" evidence="2">
    <location>
        <begin position="3"/>
        <end position="71"/>
    </location>
</feature>
<dbReference type="PANTHER" id="PTHR31862">
    <property type="entry name" value="UPF0261 DOMAIN PROTEIN (AFU_ORTHOLOGUE AFUA_1G10120)"/>
    <property type="match status" value="1"/>
</dbReference>
<dbReference type="GeneID" id="35605282"/>
<dbReference type="RefSeq" id="XP_023631234.1">
    <property type="nucleotide sequence ID" value="XM_023775466.1"/>
</dbReference>
<dbReference type="OrthoDB" id="10264588at2759"/>